<evidence type="ECO:0000313" key="7">
    <source>
        <dbReference type="EMBL" id="MCG2586994.1"/>
    </source>
</evidence>
<organism evidence="7 8">
    <name type="scientific">Rhodohalobacter sulfatireducens</name>
    <dbReference type="NCBI Taxonomy" id="2911366"/>
    <lineage>
        <taxon>Bacteria</taxon>
        <taxon>Pseudomonadati</taxon>
        <taxon>Balneolota</taxon>
        <taxon>Balneolia</taxon>
        <taxon>Balneolales</taxon>
        <taxon>Balneolaceae</taxon>
        <taxon>Rhodohalobacter</taxon>
    </lineage>
</organism>
<comment type="caution">
    <text evidence="7">The sequence shown here is derived from an EMBL/GenBank/DDBJ whole genome shotgun (WGS) entry which is preliminary data.</text>
</comment>
<feature type="transmembrane region" description="Helical" evidence="6">
    <location>
        <begin position="49"/>
        <end position="65"/>
    </location>
</feature>
<comment type="similarity">
    <text evidence="2">Belongs to the UPF0382 family.</text>
</comment>
<dbReference type="PANTHER" id="PTHR43461">
    <property type="entry name" value="TRANSMEMBRANE PROTEIN 256"/>
    <property type="match status" value="1"/>
</dbReference>
<evidence type="ECO:0000256" key="6">
    <source>
        <dbReference type="SAM" id="Phobius"/>
    </source>
</evidence>
<accession>A0ABS9K813</accession>
<dbReference type="Pfam" id="PF04241">
    <property type="entry name" value="DUF423"/>
    <property type="match status" value="1"/>
</dbReference>
<dbReference type="EMBL" id="JAKLWS010000001">
    <property type="protein sequence ID" value="MCG2586994.1"/>
    <property type="molecule type" value="Genomic_DNA"/>
</dbReference>
<proteinExistence type="inferred from homology"/>
<keyword evidence="8" id="KW-1185">Reference proteome</keyword>
<evidence type="ECO:0000256" key="1">
    <source>
        <dbReference type="ARBA" id="ARBA00004141"/>
    </source>
</evidence>
<dbReference type="Proteomes" id="UP001165366">
    <property type="component" value="Unassembled WGS sequence"/>
</dbReference>
<gene>
    <name evidence="7" type="ORF">L6773_00350</name>
</gene>
<feature type="transmembrane region" description="Helical" evidence="6">
    <location>
        <begin position="98"/>
        <end position="122"/>
    </location>
</feature>
<sequence>MFYSNNFLQLGAIFMALAVAFGAFGAHIVEGLLTPDRFEVYQTAVQYHFYHALGLLIIGAVSFHISNKWMKWSGYSMVFGILIFSGSLYLLTLLDIGWLGAVTPIGGFAFILAWVFLLIGVLKNP</sequence>
<evidence type="ECO:0000313" key="8">
    <source>
        <dbReference type="Proteomes" id="UP001165366"/>
    </source>
</evidence>
<keyword evidence="4 6" id="KW-1133">Transmembrane helix</keyword>
<feature type="transmembrane region" description="Helical" evidence="6">
    <location>
        <begin position="72"/>
        <end position="92"/>
    </location>
</feature>
<evidence type="ECO:0000256" key="3">
    <source>
        <dbReference type="ARBA" id="ARBA00022692"/>
    </source>
</evidence>
<dbReference type="RefSeq" id="WP_237851844.1">
    <property type="nucleotide sequence ID" value="NZ_JAKLWS010000001.1"/>
</dbReference>
<evidence type="ECO:0000256" key="2">
    <source>
        <dbReference type="ARBA" id="ARBA00009694"/>
    </source>
</evidence>
<evidence type="ECO:0000256" key="5">
    <source>
        <dbReference type="ARBA" id="ARBA00023136"/>
    </source>
</evidence>
<name>A0ABS9K813_9BACT</name>
<dbReference type="PANTHER" id="PTHR43461:SF1">
    <property type="entry name" value="TRANSMEMBRANE PROTEIN 256"/>
    <property type="match status" value="1"/>
</dbReference>
<keyword evidence="5 6" id="KW-0472">Membrane</keyword>
<comment type="subcellular location">
    <subcellularLocation>
        <location evidence="1">Membrane</location>
        <topology evidence="1">Multi-pass membrane protein</topology>
    </subcellularLocation>
</comment>
<protein>
    <submittedName>
        <fullName evidence="7">DUF423 domain-containing protein</fullName>
    </submittedName>
</protein>
<evidence type="ECO:0000256" key="4">
    <source>
        <dbReference type="ARBA" id="ARBA00022989"/>
    </source>
</evidence>
<dbReference type="InterPro" id="IPR006696">
    <property type="entry name" value="DUF423"/>
</dbReference>
<reference evidence="7" key="2">
    <citation type="submission" date="2024-05" db="EMBL/GenBank/DDBJ databases">
        <title>Rhodohalobacter halophilus gen. nov., sp. nov., a moderately halophilic member of the family Balneolaceae.</title>
        <authorList>
            <person name="Xia J."/>
        </authorList>
    </citation>
    <scope>NUCLEOTIDE SEQUENCE</scope>
    <source>
        <strain evidence="7">WB101</strain>
    </source>
</reference>
<reference evidence="7" key="1">
    <citation type="submission" date="2022-01" db="EMBL/GenBank/DDBJ databases">
        <authorList>
            <person name="Wang Y."/>
        </authorList>
    </citation>
    <scope>NUCLEOTIDE SEQUENCE</scope>
    <source>
        <strain evidence="7">WB101</strain>
    </source>
</reference>
<keyword evidence="3 6" id="KW-0812">Transmembrane</keyword>